<evidence type="ECO:0000313" key="2">
    <source>
        <dbReference type="Proteomes" id="UP000030300"/>
    </source>
</evidence>
<protein>
    <submittedName>
        <fullName evidence="1">Long-chain-fatty-acid--CoA ligase</fullName>
        <ecNumber evidence="1">6.2.1.3</ecNumber>
    </submittedName>
</protein>
<dbReference type="GeneID" id="96608194"/>
<dbReference type="Pfam" id="PF00550">
    <property type="entry name" value="PP-binding"/>
    <property type="match status" value="1"/>
</dbReference>
<dbReference type="GO" id="GO:0016747">
    <property type="term" value="F:acyltransferase activity, transferring groups other than amino-acyl groups"/>
    <property type="evidence" value="ECO:0007669"/>
    <property type="project" value="InterPro"/>
</dbReference>
<dbReference type="KEGG" id="psim:KR76_04370"/>
<dbReference type="InterPro" id="IPR000873">
    <property type="entry name" value="AMP-dep_synth/lig_dom"/>
</dbReference>
<gene>
    <name evidence="1" type="ORF">KR76_04370</name>
</gene>
<dbReference type="Pfam" id="PF00501">
    <property type="entry name" value="AMP-binding"/>
    <property type="match status" value="1"/>
</dbReference>
<evidence type="ECO:0000313" key="1">
    <source>
        <dbReference type="EMBL" id="AJR18121.1"/>
    </source>
</evidence>
<dbReference type="PANTHER" id="PTHR43767">
    <property type="entry name" value="LONG-CHAIN-FATTY-ACID--COA LIGASE"/>
    <property type="match status" value="1"/>
</dbReference>
<dbReference type="InterPro" id="IPR009081">
    <property type="entry name" value="PP-bd_ACP"/>
</dbReference>
<dbReference type="GO" id="GO:0004467">
    <property type="term" value="F:long-chain fatty acid-CoA ligase activity"/>
    <property type="evidence" value="ECO:0007669"/>
    <property type="project" value="UniProtKB-EC"/>
</dbReference>
<dbReference type="EMBL" id="CP009896">
    <property type="protein sequence ID" value="AJR18121.1"/>
    <property type="molecule type" value="Genomic_DNA"/>
</dbReference>
<dbReference type="InterPro" id="IPR002656">
    <property type="entry name" value="Acyl_transf_3_dom"/>
</dbReference>
<proteinExistence type="predicted"/>
<dbReference type="PANTHER" id="PTHR43767:SF10">
    <property type="entry name" value="SURFACTIN SYNTHASE SUBUNIT 1"/>
    <property type="match status" value="1"/>
</dbReference>
<dbReference type="Proteomes" id="UP000030300">
    <property type="component" value="Chromosome"/>
</dbReference>
<keyword evidence="1" id="KW-0436">Ligase</keyword>
<dbReference type="PROSITE" id="PS50075">
    <property type="entry name" value="CARRIER"/>
    <property type="match status" value="1"/>
</dbReference>
<dbReference type="InterPro" id="IPR050237">
    <property type="entry name" value="ATP-dep_AMP-bd_enzyme"/>
</dbReference>
<dbReference type="HOGENOM" id="CLU_337954_0_0_11"/>
<dbReference type="InterPro" id="IPR036736">
    <property type="entry name" value="ACP-like_sf"/>
</dbReference>
<keyword evidence="2" id="KW-1185">Reference proteome</keyword>
<dbReference type="InterPro" id="IPR029058">
    <property type="entry name" value="AB_hydrolase_fold"/>
</dbReference>
<dbReference type="AlphaFoldDB" id="A0A0C5XG14"/>
<reference evidence="1 2" key="1">
    <citation type="journal article" date="2015" name="Genome Announc.">
        <title>Complete Genome Sequence of Steroid-Transforming Nocardioides simplex VKM Ac-2033D.</title>
        <authorList>
            <person name="Shtratnikova V.Y."/>
            <person name="Schelkunov M.I."/>
            <person name="Pekov Y.A."/>
            <person name="Fokina V.V."/>
            <person name="Logacheva M.D."/>
            <person name="Sokolov S.L."/>
            <person name="Bragin E.Y."/>
            <person name="Ashapkin V.V."/>
            <person name="Donova M.V."/>
        </authorList>
    </citation>
    <scope>NUCLEOTIDE SEQUENCE [LARGE SCALE GENOMIC DNA]</scope>
    <source>
        <strain evidence="1 2">VKM Ac-2033D</strain>
    </source>
</reference>
<dbReference type="Pfam" id="PF01757">
    <property type="entry name" value="Acyl_transf_3"/>
    <property type="match status" value="1"/>
</dbReference>
<dbReference type="Gene3D" id="3.40.50.12780">
    <property type="entry name" value="N-terminal domain of ligase-like"/>
    <property type="match status" value="1"/>
</dbReference>
<sequence length="848" mass="89876">MGDGTTSARSAPVAAGIADDLARHGERPALRTPTGTLTYADLDRRVAAERAALGAVAPGVRQLVRLRPAATAELVVTWLAALSGGHATLLTHDDGLARAYGVSVERDETWRPTGVPAPALHPDLRLLLSTSGSTGSPKLVRLSAANLDANATAIASYLGLVADDVALTTLPLDYCYGLSVLHSHLVAGASLVLDDRSVTDAGLWERARAEGVTSFAGVPYTFDLLGSAGWPELPTLRQVTQAGGRLAPERVRALAEQGAREGWDLVVMYGQTEATARMAYLPPELAARHPGAVGVAVPGGELRVDPVAGAGPGVGELVYRGPNVMQGYAESPADLARGAEVDELRTGDLARITPEGLVEIVGRRSRFAKLFGQRIDLDRVQTLLGLGGHDTGCAESADGQQLVVAVPGRPDPATLAEVAAAAASGTGLPGHAVRVVAVDVLPRLANGKLDQQAVGRLTAAPVAEAASPEDSLARLYARVLGRPAVDPTDSFVGLGGDSLSYVELSLRLESRIGRLPDDWQRWTVADLAGLVATRPSRWARVDTTIVLRAIAIVLIVGSHTNLWVLVGGAHVLLAVAGANFARFHLADEGPRDRLTRVARSAARIAVPSVLWIGAVALVTGAPGWRSVLLLNDVLGARTWSEPDWYYWFVEVVLLVTLGAGLLTAIPWVMALERRHRFPLAVGLTAAALVPRFWATATSYDGDVIHSSVFVAWLFAGGWAAAVARTPAQRVLVTALLVAGAWGFTGDTRRDLVVITGVTVLVWAPAVPWPRPLVGLTGTLASASLFIYLTHWQVYPHLENRWPLGGLLASLALGVLVWRLAERAPAWARRRPAPRAHYARDHHHRQEAR</sequence>
<dbReference type="RefSeq" id="WP_052138231.1">
    <property type="nucleotide sequence ID" value="NZ_BJMC01000004.1"/>
</dbReference>
<dbReference type="SUPFAM" id="SSF47336">
    <property type="entry name" value="ACP-like"/>
    <property type="match status" value="1"/>
</dbReference>
<accession>A0A0C5XG14</accession>
<dbReference type="EC" id="6.2.1.3" evidence="1"/>
<dbReference type="STRING" id="2045.KR76_04370"/>
<name>A0A0C5XG14_NOCSI</name>
<dbReference type="Gene3D" id="3.40.50.1820">
    <property type="entry name" value="alpha/beta hydrolase"/>
    <property type="match status" value="1"/>
</dbReference>
<dbReference type="InterPro" id="IPR042099">
    <property type="entry name" value="ANL_N_sf"/>
</dbReference>
<dbReference type="SUPFAM" id="SSF56801">
    <property type="entry name" value="Acetyl-CoA synthetase-like"/>
    <property type="match status" value="1"/>
</dbReference>
<organism evidence="1 2">
    <name type="scientific">Nocardioides simplex</name>
    <name type="common">Arthrobacter simplex</name>
    <dbReference type="NCBI Taxonomy" id="2045"/>
    <lineage>
        <taxon>Bacteria</taxon>
        <taxon>Bacillati</taxon>
        <taxon>Actinomycetota</taxon>
        <taxon>Actinomycetes</taxon>
        <taxon>Propionibacteriales</taxon>
        <taxon>Nocardioidaceae</taxon>
        <taxon>Pimelobacter</taxon>
    </lineage>
</organism>